<gene>
    <name evidence="1" type="ORF">AVEN_27719_1</name>
</gene>
<reference evidence="1 2" key="1">
    <citation type="journal article" date="2019" name="Sci. Rep.">
        <title>Orb-weaving spider Araneus ventricosus genome elucidates the spidroin gene catalogue.</title>
        <authorList>
            <person name="Kono N."/>
            <person name="Nakamura H."/>
            <person name="Ohtoshi R."/>
            <person name="Moran D.A.P."/>
            <person name="Shinohara A."/>
            <person name="Yoshida Y."/>
            <person name="Fujiwara M."/>
            <person name="Mori M."/>
            <person name="Tomita M."/>
            <person name="Arakawa K."/>
        </authorList>
    </citation>
    <scope>NUCLEOTIDE SEQUENCE [LARGE SCALE GENOMIC DNA]</scope>
</reference>
<organism evidence="1 2">
    <name type="scientific">Araneus ventricosus</name>
    <name type="common">Orbweaver spider</name>
    <name type="synonym">Epeira ventricosa</name>
    <dbReference type="NCBI Taxonomy" id="182803"/>
    <lineage>
        <taxon>Eukaryota</taxon>
        <taxon>Metazoa</taxon>
        <taxon>Ecdysozoa</taxon>
        <taxon>Arthropoda</taxon>
        <taxon>Chelicerata</taxon>
        <taxon>Arachnida</taxon>
        <taxon>Araneae</taxon>
        <taxon>Araneomorphae</taxon>
        <taxon>Entelegynae</taxon>
        <taxon>Araneoidea</taxon>
        <taxon>Araneidae</taxon>
        <taxon>Araneus</taxon>
    </lineage>
</organism>
<dbReference type="OrthoDB" id="6354814at2759"/>
<name>A0A4Y2CNC5_ARAVE</name>
<proteinExistence type="predicted"/>
<dbReference type="EMBL" id="BGPR01086974">
    <property type="protein sequence ID" value="GBM05414.1"/>
    <property type="molecule type" value="Genomic_DNA"/>
</dbReference>
<keyword evidence="2" id="KW-1185">Reference proteome</keyword>
<sequence length="171" mass="20105">MLSIPSEIIAVQNFVELSEAVKNYGYRYYVSKGTAPLDFMLHNDKEHFTYLGESVFRHKWYTNAFPLKMTDQIVYHSSLIDPIKRLPEQGKPHFLSDDSLSVYKFAVAMKKNFCYKRKLNTVISRINSAGLYMHFTKEEHFKSWLSASERRRDVTKKVKRSHSKICLEPLM</sequence>
<dbReference type="Proteomes" id="UP000499080">
    <property type="component" value="Unassembled WGS sequence"/>
</dbReference>
<comment type="caution">
    <text evidence="1">The sequence shown here is derived from an EMBL/GenBank/DDBJ whole genome shotgun (WGS) entry which is preliminary data.</text>
</comment>
<accession>A0A4Y2CNC5</accession>
<protein>
    <submittedName>
        <fullName evidence="1">Uncharacterized protein</fullName>
    </submittedName>
</protein>
<evidence type="ECO:0000313" key="1">
    <source>
        <dbReference type="EMBL" id="GBM05414.1"/>
    </source>
</evidence>
<dbReference type="AlphaFoldDB" id="A0A4Y2CNC5"/>
<evidence type="ECO:0000313" key="2">
    <source>
        <dbReference type="Proteomes" id="UP000499080"/>
    </source>
</evidence>